<dbReference type="EMBL" id="KB933183">
    <property type="protein sequence ID" value="EON98912.1"/>
    <property type="molecule type" value="Genomic_DNA"/>
</dbReference>
<sequence length="445" mass="47625">MGDYHAAATGFYFSNNAAIETPSSTVAVSHIKEVVSEEDISIVSPVKVLDLQAANKKLREDAHSFAFESKDGIKGRVDVVRVSSNDPVEDEWAVSAGKGVGGSNTVFAGVYDGHAGGATSATLKATLIPYVSTALNRLARSAPGEVIDTAIKDAFVHLDDRILDIAKVACEAGHDPGSAEVVSALMPAAHGSCALLAVYDLHASILRTAVTGDSRAVLGSWSATTGMFSADVLSIDQTGFNQDEVRRLDREHPGEIGELIDTKEGRLVGLMVTRAFGDNRLKWPNDLLKLSQSHYHGFGPLAKNKTPPYLTARPEITTRRVQTQDFAILASDGLWDVMSSDDAVECVSRWLVARNAGKSEPVHDIKAVGKAAGKLDDKGWLTSSITPELFAIEDLDNAAVCLAKNALGGKRRSMFCGAMTVPPPIRRNVRDDITVQVIFFKDPSI</sequence>
<keyword evidence="3 4" id="KW-0904">Protein phosphatase</keyword>
<gene>
    <name evidence="6" type="ORF">UCRPA7_5551</name>
</gene>
<protein>
    <recommendedName>
        <fullName evidence="5">PPM-type phosphatase domain-containing protein</fullName>
    </recommendedName>
</protein>
<dbReference type="Proteomes" id="UP000014074">
    <property type="component" value="Unassembled WGS sequence"/>
</dbReference>
<dbReference type="KEGG" id="tmn:UCRPA7_5551"/>
<dbReference type="PANTHER" id="PTHR13832">
    <property type="entry name" value="PROTEIN PHOSPHATASE 2C"/>
    <property type="match status" value="1"/>
</dbReference>
<dbReference type="Pfam" id="PF00481">
    <property type="entry name" value="PP2C"/>
    <property type="match status" value="1"/>
</dbReference>
<dbReference type="RefSeq" id="XP_007916288.1">
    <property type="nucleotide sequence ID" value="XM_007918097.1"/>
</dbReference>
<dbReference type="AlphaFoldDB" id="R8BI43"/>
<dbReference type="OrthoDB" id="420076at2759"/>
<dbReference type="InterPro" id="IPR000222">
    <property type="entry name" value="PP2C_BS"/>
</dbReference>
<dbReference type="InterPro" id="IPR015655">
    <property type="entry name" value="PP2C"/>
</dbReference>
<dbReference type="GO" id="GO:0005739">
    <property type="term" value="C:mitochondrion"/>
    <property type="evidence" value="ECO:0007669"/>
    <property type="project" value="TreeGrafter"/>
</dbReference>
<evidence type="ECO:0000259" key="5">
    <source>
        <dbReference type="PROSITE" id="PS51746"/>
    </source>
</evidence>
<dbReference type="GeneID" id="19326118"/>
<dbReference type="InterPro" id="IPR001932">
    <property type="entry name" value="PPM-type_phosphatase-like_dom"/>
</dbReference>
<proteinExistence type="inferred from homology"/>
<keyword evidence="2 4" id="KW-0378">Hydrolase</keyword>
<keyword evidence="7" id="KW-1185">Reference proteome</keyword>
<dbReference type="PANTHER" id="PTHR13832:SF792">
    <property type="entry name" value="GM14286P"/>
    <property type="match status" value="1"/>
</dbReference>
<dbReference type="SMART" id="SM00332">
    <property type="entry name" value="PP2Cc"/>
    <property type="match status" value="1"/>
</dbReference>
<dbReference type="PROSITE" id="PS51746">
    <property type="entry name" value="PPM_2"/>
    <property type="match status" value="1"/>
</dbReference>
<evidence type="ECO:0000256" key="1">
    <source>
        <dbReference type="ARBA" id="ARBA00022723"/>
    </source>
</evidence>
<dbReference type="Gene3D" id="3.60.40.10">
    <property type="entry name" value="PPM-type phosphatase domain"/>
    <property type="match status" value="1"/>
</dbReference>
<evidence type="ECO:0000313" key="7">
    <source>
        <dbReference type="Proteomes" id="UP000014074"/>
    </source>
</evidence>
<keyword evidence="1" id="KW-0479">Metal-binding</keyword>
<evidence type="ECO:0000256" key="2">
    <source>
        <dbReference type="ARBA" id="ARBA00022801"/>
    </source>
</evidence>
<dbReference type="PROSITE" id="PS01032">
    <property type="entry name" value="PPM_1"/>
    <property type="match status" value="1"/>
</dbReference>
<evidence type="ECO:0000313" key="6">
    <source>
        <dbReference type="EMBL" id="EON98912.1"/>
    </source>
</evidence>
<dbReference type="InterPro" id="IPR036457">
    <property type="entry name" value="PPM-type-like_dom_sf"/>
</dbReference>
<dbReference type="SUPFAM" id="SSF81606">
    <property type="entry name" value="PP2C-like"/>
    <property type="match status" value="1"/>
</dbReference>
<organism evidence="6 7">
    <name type="scientific">Phaeoacremonium minimum (strain UCR-PA7)</name>
    <name type="common">Esca disease fungus</name>
    <name type="synonym">Togninia minima</name>
    <dbReference type="NCBI Taxonomy" id="1286976"/>
    <lineage>
        <taxon>Eukaryota</taxon>
        <taxon>Fungi</taxon>
        <taxon>Dikarya</taxon>
        <taxon>Ascomycota</taxon>
        <taxon>Pezizomycotina</taxon>
        <taxon>Sordariomycetes</taxon>
        <taxon>Sordariomycetidae</taxon>
        <taxon>Togniniales</taxon>
        <taxon>Togniniaceae</taxon>
        <taxon>Phaeoacremonium</taxon>
    </lineage>
</organism>
<name>R8BI43_PHAM7</name>
<dbReference type="eggNOG" id="KOG0700">
    <property type="taxonomic scope" value="Eukaryota"/>
</dbReference>
<dbReference type="CDD" id="cd00143">
    <property type="entry name" value="PP2Cc"/>
    <property type="match status" value="1"/>
</dbReference>
<reference evidence="7" key="1">
    <citation type="journal article" date="2013" name="Genome Announc.">
        <title>Draft genome sequence of the ascomycete Phaeoacremonium aleophilum strain UCR-PA7, a causal agent of the esca disease complex in grapevines.</title>
        <authorList>
            <person name="Blanco-Ulate B."/>
            <person name="Rolshausen P."/>
            <person name="Cantu D."/>
        </authorList>
    </citation>
    <scope>NUCLEOTIDE SEQUENCE [LARGE SCALE GENOMIC DNA]</scope>
    <source>
        <strain evidence="7">UCR-PA7</strain>
    </source>
</reference>
<dbReference type="GO" id="GO:0046872">
    <property type="term" value="F:metal ion binding"/>
    <property type="evidence" value="ECO:0007669"/>
    <property type="project" value="UniProtKB-KW"/>
</dbReference>
<feature type="domain" description="PPM-type phosphatase" evidence="5">
    <location>
        <begin position="74"/>
        <end position="440"/>
    </location>
</feature>
<comment type="similarity">
    <text evidence="4">Belongs to the PP2C family.</text>
</comment>
<dbReference type="HOGENOM" id="CLU_021928_1_1_1"/>
<accession>R8BI43</accession>
<dbReference type="GO" id="GO:0004741">
    <property type="term" value="F:[pyruvate dehydrogenase (acetyl-transferring)]-phosphatase activity"/>
    <property type="evidence" value="ECO:0007669"/>
    <property type="project" value="TreeGrafter"/>
</dbReference>
<evidence type="ECO:0000256" key="3">
    <source>
        <dbReference type="ARBA" id="ARBA00022912"/>
    </source>
</evidence>
<evidence type="ECO:0000256" key="4">
    <source>
        <dbReference type="RuleBase" id="RU003465"/>
    </source>
</evidence>